<keyword evidence="2" id="KW-1185">Reference proteome</keyword>
<name>A0ACA9Y5T6_9ASCO</name>
<comment type="caution">
    <text evidence="1">The sequence shown here is derived from an EMBL/GenBank/DDBJ whole genome shotgun (WGS) entry which is preliminary data.</text>
</comment>
<dbReference type="Proteomes" id="UP001152531">
    <property type="component" value="Unassembled WGS sequence"/>
</dbReference>
<sequence length="317" mass="36386">MDVDTNMNFDMAEDFVIPDNEMMGSLTTNEFYQINPHVNMKPGNEVNMDDLNYNLAGFQYNNESFSDKSSPSTNNSLVMTVDQSIFPADKEENLNYHVLSNKNSRASNLSNSTINRKDQEKKSKRQLLDEQDAMLIAKDDSELTEAELQLKRKAQNRAAQRAFRERKETKLKDLELKLNKSEEEKQQLIDQLEAIRRNNLNVIAENQKLKNSNPFDHSKDFAFPKNEKQFIDGMLSGTHHVFQEDFSKKAYDSPDNGNRVLALGAVWDYLLYKVETENLNVDVVEVMRKLKGNEKCHGFGPAYPVDLIDQVLEACAE</sequence>
<dbReference type="EMBL" id="CALSDN010000003">
    <property type="protein sequence ID" value="CAH6720137.1"/>
    <property type="molecule type" value="Genomic_DNA"/>
</dbReference>
<accession>A0ACA9Y5T6</accession>
<protein>
    <submittedName>
        <fullName evidence="1">Fluconazole resistance protein 3</fullName>
    </submittedName>
</protein>
<gene>
    <name evidence="1" type="ORF">CLIB1444_03S05248</name>
</gene>
<organism evidence="1 2">
    <name type="scientific">[Candida] jaroonii</name>
    <dbReference type="NCBI Taxonomy" id="467808"/>
    <lineage>
        <taxon>Eukaryota</taxon>
        <taxon>Fungi</taxon>
        <taxon>Dikarya</taxon>
        <taxon>Ascomycota</taxon>
        <taxon>Saccharomycotina</taxon>
        <taxon>Pichiomycetes</taxon>
        <taxon>Debaryomycetaceae</taxon>
        <taxon>Yamadazyma</taxon>
    </lineage>
</organism>
<reference evidence="1" key="1">
    <citation type="submission" date="2022-06" db="EMBL/GenBank/DDBJ databases">
        <authorList>
            <person name="Legras J.-L."/>
            <person name="Devillers H."/>
            <person name="Grondin C."/>
        </authorList>
    </citation>
    <scope>NUCLEOTIDE SEQUENCE</scope>
    <source>
        <strain evidence="1">CLIB 1444</strain>
    </source>
</reference>
<evidence type="ECO:0000313" key="2">
    <source>
        <dbReference type="Proteomes" id="UP001152531"/>
    </source>
</evidence>
<proteinExistence type="predicted"/>
<evidence type="ECO:0000313" key="1">
    <source>
        <dbReference type="EMBL" id="CAH6720137.1"/>
    </source>
</evidence>